<feature type="domain" description="BON" evidence="1">
    <location>
        <begin position="122"/>
        <end position="190"/>
    </location>
</feature>
<name>A0A7H9BJ52_9NEIS</name>
<dbReference type="InterPro" id="IPR007055">
    <property type="entry name" value="BON_dom"/>
</dbReference>
<dbReference type="RefSeq" id="WP_179354842.1">
    <property type="nucleotide sequence ID" value="NZ_CP058627.1"/>
</dbReference>
<dbReference type="AlphaFoldDB" id="A0A7H9BJ52"/>
<keyword evidence="3" id="KW-1185">Reference proteome</keyword>
<accession>A0A7H9BJ52</accession>
<protein>
    <submittedName>
        <fullName evidence="2">BON domain-containing protein</fullName>
    </submittedName>
</protein>
<dbReference type="PANTHER" id="PTHR34606:SF4">
    <property type="entry name" value="OUTER MEMBRANE LIPOPROTEIN DOLP"/>
    <property type="match status" value="1"/>
</dbReference>
<gene>
    <name evidence="2" type="ORF">HQ393_08735</name>
</gene>
<dbReference type="Proteomes" id="UP000509597">
    <property type="component" value="Chromosome"/>
</dbReference>
<dbReference type="PANTHER" id="PTHR34606">
    <property type="entry name" value="BON DOMAIN-CONTAINING PROTEIN"/>
    <property type="match status" value="1"/>
</dbReference>
<dbReference type="Gene3D" id="3.30.1340.30">
    <property type="match status" value="1"/>
</dbReference>
<dbReference type="InterPro" id="IPR051686">
    <property type="entry name" value="Lipoprotein_DolP"/>
</dbReference>
<feature type="domain" description="BON" evidence="1">
    <location>
        <begin position="46"/>
        <end position="113"/>
    </location>
</feature>
<evidence type="ECO:0000313" key="2">
    <source>
        <dbReference type="EMBL" id="QLG88326.1"/>
    </source>
</evidence>
<evidence type="ECO:0000259" key="1">
    <source>
        <dbReference type="PROSITE" id="PS50914"/>
    </source>
</evidence>
<evidence type="ECO:0000313" key="3">
    <source>
        <dbReference type="Proteomes" id="UP000509597"/>
    </source>
</evidence>
<dbReference type="PROSITE" id="PS50914">
    <property type="entry name" value="BON"/>
    <property type="match status" value="2"/>
</dbReference>
<dbReference type="EMBL" id="CP058627">
    <property type="protein sequence ID" value="QLG88326.1"/>
    <property type="molecule type" value="Genomic_DNA"/>
</dbReference>
<organism evidence="2 3">
    <name type="scientific">Chitinibacter bivalviorum</name>
    <dbReference type="NCBI Taxonomy" id="2739434"/>
    <lineage>
        <taxon>Bacteria</taxon>
        <taxon>Pseudomonadati</taxon>
        <taxon>Pseudomonadota</taxon>
        <taxon>Betaproteobacteria</taxon>
        <taxon>Neisseriales</taxon>
        <taxon>Chitinibacteraceae</taxon>
        <taxon>Chitinibacter</taxon>
    </lineage>
</organism>
<sequence>MKRVVSAAIIAASLGLSACVPLVLVGGVAVGAWVGADPRPTAMIKTDTELGANLSAKIIDEWKDRAHVSVNTFGGAVLLTGEVPDEAAKAKAEQIARSFPQTKRVFNELFVGPVSTTTERLNDTQLTTRVKSAIFTSSGDPSNIHIQVITDRTVVYLLGMSTPALADKSAALAASVSGVSRVVKLIQPLAPMQ</sequence>
<dbReference type="Pfam" id="PF04972">
    <property type="entry name" value="BON"/>
    <property type="match status" value="2"/>
</dbReference>
<dbReference type="PROSITE" id="PS51257">
    <property type="entry name" value="PROKAR_LIPOPROTEIN"/>
    <property type="match status" value="1"/>
</dbReference>
<dbReference type="KEGG" id="chiz:HQ393_08735"/>
<reference evidence="2 3" key="1">
    <citation type="submission" date="2020-07" db="EMBL/GenBank/DDBJ databases">
        <title>Complete genome sequence of Chitinibacter sp. 2T18.</title>
        <authorList>
            <person name="Bae J.-W."/>
            <person name="Choi J.-W."/>
        </authorList>
    </citation>
    <scope>NUCLEOTIDE SEQUENCE [LARGE SCALE GENOMIC DNA]</scope>
    <source>
        <strain evidence="2 3">2T18</strain>
    </source>
</reference>
<proteinExistence type="predicted"/>